<organism evidence="2 3">
    <name type="scientific">Phytophthora megakarya</name>
    <dbReference type="NCBI Taxonomy" id="4795"/>
    <lineage>
        <taxon>Eukaryota</taxon>
        <taxon>Sar</taxon>
        <taxon>Stramenopiles</taxon>
        <taxon>Oomycota</taxon>
        <taxon>Peronosporomycetes</taxon>
        <taxon>Peronosporales</taxon>
        <taxon>Peronosporaceae</taxon>
        <taxon>Phytophthora</taxon>
    </lineage>
</organism>
<dbReference type="InterPro" id="IPR021109">
    <property type="entry name" value="Peptidase_aspartic_dom_sf"/>
</dbReference>
<evidence type="ECO:0000313" key="2">
    <source>
        <dbReference type="EMBL" id="OWY94222.1"/>
    </source>
</evidence>
<dbReference type="Gene3D" id="2.40.70.10">
    <property type="entry name" value="Acid Proteases"/>
    <property type="match status" value="1"/>
</dbReference>
<evidence type="ECO:0000313" key="3">
    <source>
        <dbReference type="Proteomes" id="UP000198211"/>
    </source>
</evidence>
<keyword evidence="3" id="KW-1185">Reference proteome</keyword>
<dbReference type="OrthoDB" id="128646at2759"/>
<proteinExistence type="predicted"/>
<dbReference type="EMBL" id="NBNE01014719">
    <property type="protein sequence ID" value="OWY94222.1"/>
    <property type="molecule type" value="Genomic_DNA"/>
</dbReference>
<accession>A0A225UM93</accession>
<keyword evidence="2" id="KW-0548">Nucleotidyltransferase</keyword>
<keyword evidence="2" id="KW-0695">RNA-directed DNA polymerase</keyword>
<dbReference type="Proteomes" id="UP000198211">
    <property type="component" value="Unassembled WGS sequence"/>
</dbReference>
<keyword evidence="2" id="KW-0808">Transferase</keyword>
<protein>
    <submittedName>
        <fullName evidence="2">Reverse transcriptase</fullName>
    </submittedName>
</protein>
<feature type="non-terminal residue" evidence="2">
    <location>
        <position position="1"/>
    </location>
</feature>
<gene>
    <name evidence="2" type="ORF">PHMEG_00036113</name>
</gene>
<reference evidence="3" key="1">
    <citation type="submission" date="2017-03" db="EMBL/GenBank/DDBJ databases">
        <title>Phytopthora megakarya and P. palmivora, two closely related causual agents of cacao black pod achieved similar genome size and gene model numbers by different mechanisms.</title>
        <authorList>
            <person name="Ali S."/>
            <person name="Shao J."/>
            <person name="Larry D.J."/>
            <person name="Kronmiller B."/>
            <person name="Shen D."/>
            <person name="Strem M.D."/>
            <person name="Melnick R.L."/>
            <person name="Guiltinan M.J."/>
            <person name="Tyler B.M."/>
            <person name="Meinhardt L.W."/>
            <person name="Bailey B.A."/>
        </authorList>
    </citation>
    <scope>NUCLEOTIDE SEQUENCE [LARGE SCALE GENOMIC DNA]</scope>
    <source>
        <strain evidence="3">zdho120</strain>
    </source>
</reference>
<name>A0A225UM93_9STRA</name>
<feature type="region of interest" description="Disordered" evidence="1">
    <location>
        <begin position="192"/>
        <end position="217"/>
    </location>
</feature>
<dbReference type="Pfam" id="PF08284">
    <property type="entry name" value="RVP_2"/>
    <property type="match status" value="1"/>
</dbReference>
<dbReference type="GO" id="GO:0003964">
    <property type="term" value="F:RNA-directed DNA polymerase activity"/>
    <property type="evidence" value="ECO:0007669"/>
    <property type="project" value="UniProtKB-KW"/>
</dbReference>
<dbReference type="AlphaFoldDB" id="A0A225UM93"/>
<comment type="caution">
    <text evidence="2">The sequence shown here is derived from an EMBL/GenBank/DDBJ whole genome shotgun (WGS) entry which is preliminary data.</text>
</comment>
<evidence type="ECO:0000256" key="1">
    <source>
        <dbReference type="SAM" id="MobiDB-lite"/>
    </source>
</evidence>
<sequence length="217" mass="24225">MGHYALYGTSTLKPRLTWRYPVSSRSNKKRKGPVGVGRPTGNAVTCVYNGHAVLRSAAPSERESHCEVQDDMSNLVTVKVKSMTMRADSLRVLVDSSASNNFARQQSLSLLDFEGNHVLRSQLEVRLATGAIVKTEKRVIRARFSDKHRVFVEELLVLDLDDKFDMVLAMPWLTRHAQHHADREKRTVVRFGRRGATESDGPVSAADIPNRASKSPS</sequence>
<dbReference type="CDD" id="cd00303">
    <property type="entry name" value="retropepsin_like"/>
    <property type="match status" value="1"/>
</dbReference>